<reference evidence="7 8" key="1">
    <citation type="submission" date="2024-06" db="EMBL/GenBank/DDBJ databases">
        <title>Sorghum-associated microbial communities from plants grown in Nebraska, USA.</title>
        <authorList>
            <person name="Schachtman D."/>
        </authorList>
    </citation>
    <scope>NUCLEOTIDE SEQUENCE [LARGE SCALE GENOMIC DNA]</scope>
    <source>
        <strain evidence="7 8">3207</strain>
    </source>
</reference>
<comment type="caution">
    <text evidence="7">The sequence shown here is derived from an EMBL/GenBank/DDBJ whole genome shotgun (WGS) entry which is preliminary data.</text>
</comment>
<keyword evidence="4" id="KW-0520">NAD</keyword>
<keyword evidence="8" id="KW-1185">Reference proteome</keyword>
<evidence type="ECO:0000256" key="3">
    <source>
        <dbReference type="ARBA" id="ARBA00023002"/>
    </source>
</evidence>
<dbReference type="EC" id="1.1.1.61" evidence="7"/>
<gene>
    <name evidence="7" type="ORF">ABIE08_001084</name>
</gene>
<dbReference type="Gene3D" id="1.20.1090.10">
    <property type="entry name" value="Dehydroquinate synthase-like - alpha domain"/>
    <property type="match status" value="1"/>
</dbReference>
<dbReference type="InterPro" id="IPR056798">
    <property type="entry name" value="ADH_Fe_C"/>
</dbReference>
<feature type="domain" description="Fe-containing alcohol dehydrogenase-like C-terminal" evidence="6">
    <location>
        <begin position="186"/>
        <end position="371"/>
    </location>
</feature>
<comment type="similarity">
    <text evidence="2">Belongs to the iron-containing alcohol dehydrogenase family.</text>
</comment>
<evidence type="ECO:0000259" key="5">
    <source>
        <dbReference type="Pfam" id="PF00465"/>
    </source>
</evidence>
<name>A0ABV2QVX4_9HYPH</name>
<dbReference type="RefSeq" id="WP_354549317.1">
    <property type="nucleotide sequence ID" value="NZ_JBEPSM010000001.1"/>
</dbReference>
<sequence length="375" mass="38575">MSTINYLTQIEFGAGVVSVLPDALAALGVTRPLVVSDKGLQASGLLDRVTALLPSDSAIFLDVPPNPTEAAVLAALEAYRAGGCDGVVAVGGGSPIDLAKGVGLLATHEGPLEPYAAILGGVARISAKVAPIIAIPTTAGTGAEVGRAALLTLNDGRKLGFISPHLIPKRAICDPELTLGLPKGLTAATGLDALSHCIETFLSPRENPVADAIALDGARRIWDHIERACSNGGDLEARSEMMMGALQGGLAFQKGLGAVHALSHALGGLKSPSLHHGTLNAILMPAIVRFNRETVPAKIDRLTAAMGLPASADLADELDALNRRLGIPAGLKTLGVSEEVLPWVVERALADHSYATNPRAATADEFRAILDGVMV</sequence>
<evidence type="ECO:0000313" key="8">
    <source>
        <dbReference type="Proteomes" id="UP001549321"/>
    </source>
</evidence>
<evidence type="ECO:0000256" key="1">
    <source>
        <dbReference type="ARBA" id="ARBA00001962"/>
    </source>
</evidence>
<evidence type="ECO:0000256" key="4">
    <source>
        <dbReference type="ARBA" id="ARBA00023027"/>
    </source>
</evidence>
<dbReference type="InterPro" id="IPR039697">
    <property type="entry name" value="Alcohol_dehydrogenase_Fe"/>
</dbReference>
<comment type="cofactor">
    <cofactor evidence="1">
        <name>Fe cation</name>
        <dbReference type="ChEBI" id="CHEBI:24875"/>
    </cofactor>
</comment>
<dbReference type="InterPro" id="IPR001670">
    <property type="entry name" value="ADH_Fe/GldA"/>
</dbReference>
<feature type="domain" description="Alcohol dehydrogenase iron-type/glycerol dehydrogenase GldA" evidence="5">
    <location>
        <begin position="8"/>
        <end position="175"/>
    </location>
</feature>
<dbReference type="PANTHER" id="PTHR11496">
    <property type="entry name" value="ALCOHOL DEHYDROGENASE"/>
    <property type="match status" value="1"/>
</dbReference>
<keyword evidence="3 7" id="KW-0560">Oxidoreductase</keyword>
<organism evidence="7 8">
    <name type="scientific">Kaistia defluvii</name>
    <dbReference type="NCBI Taxonomy" id="410841"/>
    <lineage>
        <taxon>Bacteria</taxon>
        <taxon>Pseudomonadati</taxon>
        <taxon>Pseudomonadota</taxon>
        <taxon>Alphaproteobacteria</taxon>
        <taxon>Hyphomicrobiales</taxon>
        <taxon>Kaistiaceae</taxon>
        <taxon>Kaistia</taxon>
    </lineage>
</organism>
<evidence type="ECO:0000313" key="7">
    <source>
        <dbReference type="EMBL" id="MET4633171.1"/>
    </source>
</evidence>
<dbReference type="EMBL" id="JBEPSM010000001">
    <property type="protein sequence ID" value="MET4633171.1"/>
    <property type="molecule type" value="Genomic_DNA"/>
</dbReference>
<dbReference type="Pfam" id="PF25137">
    <property type="entry name" value="ADH_Fe_C"/>
    <property type="match status" value="1"/>
</dbReference>
<dbReference type="InterPro" id="IPR018211">
    <property type="entry name" value="ADH_Fe_CS"/>
</dbReference>
<evidence type="ECO:0000256" key="2">
    <source>
        <dbReference type="ARBA" id="ARBA00007358"/>
    </source>
</evidence>
<dbReference type="PROSITE" id="PS00913">
    <property type="entry name" value="ADH_IRON_1"/>
    <property type="match status" value="1"/>
</dbReference>
<dbReference type="CDD" id="cd14861">
    <property type="entry name" value="Fe-ADH-like"/>
    <property type="match status" value="1"/>
</dbReference>
<dbReference type="GO" id="GO:0047577">
    <property type="term" value="F:4-hydroxybutyrate dehydrogenase activity"/>
    <property type="evidence" value="ECO:0007669"/>
    <property type="project" value="UniProtKB-EC"/>
</dbReference>
<dbReference type="SUPFAM" id="SSF56796">
    <property type="entry name" value="Dehydroquinate synthase-like"/>
    <property type="match status" value="1"/>
</dbReference>
<dbReference type="PANTHER" id="PTHR11496:SF102">
    <property type="entry name" value="ALCOHOL DEHYDROGENASE 4"/>
    <property type="match status" value="1"/>
</dbReference>
<dbReference type="Proteomes" id="UP001549321">
    <property type="component" value="Unassembled WGS sequence"/>
</dbReference>
<dbReference type="Gene3D" id="3.40.50.1970">
    <property type="match status" value="1"/>
</dbReference>
<protein>
    <submittedName>
        <fullName evidence="7">4-hydroxybutyrate dehydrogenase</fullName>
        <ecNumber evidence="7">1.1.1.61</ecNumber>
    </submittedName>
</protein>
<dbReference type="Pfam" id="PF00465">
    <property type="entry name" value="Fe-ADH"/>
    <property type="match status" value="1"/>
</dbReference>
<accession>A0ABV2QVX4</accession>
<proteinExistence type="inferred from homology"/>
<evidence type="ECO:0000259" key="6">
    <source>
        <dbReference type="Pfam" id="PF25137"/>
    </source>
</evidence>